<evidence type="ECO:0000313" key="1">
    <source>
        <dbReference type="EMBL" id="RWR82047.1"/>
    </source>
</evidence>
<keyword evidence="2" id="KW-1185">Reference proteome</keyword>
<reference evidence="1 2" key="1">
    <citation type="journal article" date="2019" name="Nat. Plants">
        <title>Stout camphor tree genome fills gaps in understanding of flowering plant genome evolution.</title>
        <authorList>
            <person name="Chaw S.M."/>
            <person name="Liu Y.C."/>
            <person name="Wu Y.W."/>
            <person name="Wang H.Y."/>
            <person name="Lin C.I."/>
            <person name="Wu C.S."/>
            <person name="Ke H.M."/>
            <person name="Chang L.Y."/>
            <person name="Hsu C.Y."/>
            <person name="Yang H.T."/>
            <person name="Sudianto E."/>
            <person name="Hsu M.H."/>
            <person name="Wu K.P."/>
            <person name="Wang L.N."/>
            <person name="Leebens-Mack J.H."/>
            <person name="Tsai I.J."/>
        </authorList>
    </citation>
    <scope>NUCLEOTIDE SEQUENCE [LARGE SCALE GENOMIC DNA]</scope>
    <source>
        <strain evidence="2">cv. Chaw 1501</strain>
        <tissue evidence="1">Young leaves</tissue>
    </source>
</reference>
<protein>
    <submittedName>
        <fullName evidence="1">Uncharacterized protein</fullName>
    </submittedName>
</protein>
<comment type="caution">
    <text evidence="1">The sequence shown here is derived from an EMBL/GenBank/DDBJ whole genome shotgun (WGS) entry which is preliminary data.</text>
</comment>
<proteinExistence type="predicted"/>
<accession>A0A443NU51</accession>
<dbReference type="AlphaFoldDB" id="A0A443NU51"/>
<gene>
    <name evidence="1" type="ORF">CKAN_01075600</name>
</gene>
<name>A0A443NU51_9MAGN</name>
<dbReference type="Proteomes" id="UP000283530">
    <property type="component" value="Unassembled WGS sequence"/>
</dbReference>
<dbReference type="EMBL" id="QPKB01000004">
    <property type="protein sequence ID" value="RWR82047.1"/>
    <property type="molecule type" value="Genomic_DNA"/>
</dbReference>
<organism evidence="1 2">
    <name type="scientific">Cinnamomum micranthum f. kanehirae</name>
    <dbReference type="NCBI Taxonomy" id="337451"/>
    <lineage>
        <taxon>Eukaryota</taxon>
        <taxon>Viridiplantae</taxon>
        <taxon>Streptophyta</taxon>
        <taxon>Embryophyta</taxon>
        <taxon>Tracheophyta</taxon>
        <taxon>Spermatophyta</taxon>
        <taxon>Magnoliopsida</taxon>
        <taxon>Magnoliidae</taxon>
        <taxon>Laurales</taxon>
        <taxon>Lauraceae</taxon>
        <taxon>Cinnamomum</taxon>
    </lineage>
</organism>
<sequence length="165" mass="18248">MEQRRAMARKKRTRAAARRMKLEFLLLVCEVAGLSKSSGDTWRSKTSREDDRWCQVLSQLNSFCNLSSSSSVFFSSAALLYSASFLCGWDLCWLEADDDGWIRRSGLGLRMMERVSIGFWMSGSDGRMGSVSAEGNARALGRGEWRMGCWIGVGCCGMGDGRGVG</sequence>
<evidence type="ECO:0000313" key="2">
    <source>
        <dbReference type="Proteomes" id="UP000283530"/>
    </source>
</evidence>